<evidence type="ECO:0000313" key="1">
    <source>
        <dbReference type="EMBL" id="MFD2262199.1"/>
    </source>
</evidence>
<proteinExistence type="predicted"/>
<keyword evidence="2" id="KW-1185">Reference proteome</keyword>
<accession>A0ABW5DQH8</accession>
<gene>
    <name evidence="1" type="ORF">ACFSM5_04815</name>
</gene>
<comment type="caution">
    <text evidence="1">The sequence shown here is derived from an EMBL/GenBank/DDBJ whole genome shotgun (WGS) entry which is preliminary data.</text>
</comment>
<organism evidence="1 2">
    <name type="scientific">Lacibacterium aquatile</name>
    <dbReference type="NCBI Taxonomy" id="1168082"/>
    <lineage>
        <taxon>Bacteria</taxon>
        <taxon>Pseudomonadati</taxon>
        <taxon>Pseudomonadota</taxon>
        <taxon>Alphaproteobacteria</taxon>
        <taxon>Rhodospirillales</taxon>
        <taxon>Rhodospirillaceae</taxon>
    </lineage>
</organism>
<dbReference type="EMBL" id="JBHUIP010000003">
    <property type="protein sequence ID" value="MFD2262199.1"/>
    <property type="molecule type" value="Genomic_DNA"/>
</dbReference>
<dbReference type="Proteomes" id="UP001597295">
    <property type="component" value="Unassembled WGS sequence"/>
</dbReference>
<dbReference type="RefSeq" id="WP_379875116.1">
    <property type="nucleotide sequence ID" value="NZ_JBHUIP010000003.1"/>
</dbReference>
<sequence length="73" mass="8367">MTSHAIEAKCRERDHYMHQVAVDLMESDDPVAQVIGQNILRCIQCNASPAREHRRCDTCPFANDRVLTRNELS</sequence>
<name>A0ABW5DQH8_9PROT</name>
<evidence type="ECO:0000313" key="2">
    <source>
        <dbReference type="Proteomes" id="UP001597295"/>
    </source>
</evidence>
<reference evidence="2" key="1">
    <citation type="journal article" date="2019" name="Int. J. Syst. Evol. Microbiol.">
        <title>The Global Catalogue of Microorganisms (GCM) 10K type strain sequencing project: providing services to taxonomists for standard genome sequencing and annotation.</title>
        <authorList>
            <consortium name="The Broad Institute Genomics Platform"/>
            <consortium name="The Broad Institute Genome Sequencing Center for Infectious Disease"/>
            <person name="Wu L."/>
            <person name="Ma J."/>
        </authorList>
    </citation>
    <scope>NUCLEOTIDE SEQUENCE [LARGE SCALE GENOMIC DNA]</scope>
    <source>
        <strain evidence="2">CGMCC 1.19062</strain>
    </source>
</reference>
<protein>
    <submittedName>
        <fullName evidence="1">Uncharacterized protein</fullName>
    </submittedName>
</protein>